<keyword evidence="1" id="KW-0472">Membrane</keyword>
<protein>
    <recommendedName>
        <fullName evidence="4">Lipid membrane protein</fullName>
    </recommendedName>
</protein>
<feature type="transmembrane region" description="Helical" evidence="1">
    <location>
        <begin position="189"/>
        <end position="211"/>
    </location>
</feature>
<dbReference type="Proteomes" id="UP000274850">
    <property type="component" value="Segment"/>
</dbReference>
<evidence type="ECO:0000256" key="1">
    <source>
        <dbReference type="SAM" id="Phobius"/>
    </source>
</evidence>
<dbReference type="CDD" id="cd12087">
    <property type="entry name" value="TM_EGFR-like"/>
    <property type="match status" value="1"/>
</dbReference>
<sequence>MGNNNSSDLYANFNQDINNEIYQSLSTSCTARCDSNISNVDIIIIDTKVRGGIRFNQICSAYAACTLPQSVDVNAERILTSSIEQSSNVANSFLSYSPTADETSIDFQNRIRNSLTQILTSSCNATTRQSINNVLVYAVNSEIAGDIEFSQNGEASAVCSMNNASKINLYNQTVTQAEQRSSSSNLTSILVLLGGVILVVVILSLTAFFLLRPTKE</sequence>
<evidence type="ECO:0000313" key="2">
    <source>
        <dbReference type="EMBL" id="SOB74306.1"/>
    </source>
</evidence>
<evidence type="ECO:0008006" key="4">
    <source>
        <dbReference type="Google" id="ProtNLM"/>
    </source>
</evidence>
<evidence type="ECO:0000313" key="3">
    <source>
        <dbReference type="Proteomes" id="UP000274850"/>
    </source>
</evidence>
<gene>
    <name evidence="2" type="ORF">BQ9231_00423</name>
</gene>
<proteinExistence type="predicted"/>
<keyword evidence="1" id="KW-0812">Transmembrane</keyword>
<organism evidence="2">
    <name type="scientific">Cedratvirus lausannensis</name>
    <dbReference type="NCBI Taxonomy" id="2023205"/>
    <lineage>
        <taxon>Viruses</taxon>
        <taxon>Pithoviruses</taxon>
        <taxon>Orthocedratvirinae</taxon>
        <taxon>Alphacedratvirus</taxon>
        <taxon>Alphacedratvirus francolausannense</taxon>
    </lineage>
</organism>
<keyword evidence="3" id="KW-1185">Reference proteome</keyword>
<reference evidence="2" key="1">
    <citation type="submission" date="2017-08" db="EMBL/GenBank/DDBJ databases">
        <authorList>
            <person name="de Groot N.N."/>
        </authorList>
    </citation>
    <scope>NUCLEOTIDE SEQUENCE</scope>
</reference>
<name>A0A285PYP2_9VIRU</name>
<keyword evidence="1" id="KW-1133">Transmembrane helix</keyword>
<accession>A0A285PYP2</accession>
<dbReference type="EMBL" id="LT907979">
    <property type="protein sequence ID" value="SOB74306.1"/>
    <property type="molecule type" value="Genomic_DNA"/>
</dbReference>